<dbReference type="Pfam" id="PF22322">
    <property type="entry name" value="DUF6973"/>
    <property type="match status" value="1"/>
</dbReference>
<dbReference type="Proteomes" id="UP000310406">
    <property type="component" value="Unassembled WGS sequence"/>
</dbReference>
<evidence type="ECO:0000313" key="2">
    <source>
        <dbReference type="EMBL" id="THV61131.1"/>
    </source>
</evidence>
<sequence length="141" mass="16413">MSHPLFIVPTIRATKDCIRISTDNYGRLHHKNGPANAFRHALWNYLIAKRCFHVRRNVDSVLGWAKKITDWHEHAFPNAELAKKMDFHNNAVGRLVFRENPEKTEREIIELLKSMTLVSVKVDSNTDFESLITQLIHILDQ</sequence>
<dbReference type="RefSeq" id="WP_136564918.1">
    <property type="nucleotide sequence ID" value="NZ_SNTZ01000001.1"/>
</dbReference>
<dbReference type="AlphaFoldDB" id="A0A4S8RTG6"/>
<dbReference type="EMBL" id="SNTZ01000001">
    <property type="protein sequence ID" value="THV61131.1"/>
    <property type="molecule type" value="Genomic_DNA"/>
</dbReference>
<reference evidence="2 3" key="1">
    <citation type="submission" date="2019-03" db="EMBL/GenBank/DDBJ databases">
        <title>Muricauda SCR12 sp.nov, a marine bacterium isolated from Pacific Ocean:the Okinawa trough.</title>
        <authorList>
            <person name="Liu L."/>
        </authorList>
    </citation>
    <scope>NUCLEOTIDE SEQUENCE [LARGE SCALE GENOMIC DNA]</scope>
    <source>
        <strain evidence="2 3">SCR12</strain>
    </source>
</reference>
<feature type="domain" description="DUF6973" evidence="1">
    <location>
        <begin position="2"/>
        <end position="116"/>
    </location>
</feature>
<accession>A0A4S8RTG6</accession>
<evidence type="ECO:0000259" key="1">
    <source>
        <dbReference type="Pfam" id="PF22322"/>
    </source>
</evidence>
<proteinExistence type="predicted"/>
<name>A0A4S8RTG6_9FLAO</name>
<gene>
    <name evidence="2" type="ORF">EZV76_02045</name>
</gene>
<dbReference type="InterPro" id="IPR054246">
    <property type="entry name" value="DUF6973"/>
</dbReference>
<keyword evidence="3" id="KW-1185">Reference proteome</keyword>
<protein>
    <recommendedName>
        <fullName evidence="1">DUF6973 domain-containing protein</fullName>
    </recommendedName>
</protein>
<organism evidence="2 3">
    <name type="scientific">Flagellimonas alvinocaridis</name>
    <dbReference type="NCBI Taxonomy" id="2530200"/>
    <lineage>
        <taxon>Bacteria</taxon>
        <taxon>Pseudomonadati</taxon>
        <taxon>Bacteroidota</taxon>
        <taxon>Flavobacteriia</taxon>
        <taxon>Flavobacteriales</taxon>
        <taxon>Flavobacteriaceae</taxon>
        <taxon>Flagellimonas</taxon>
    </lineage>
</organism>
<comment type="caution">
    <text evidence="2">The sequence shown here is derived from an EMBL/GenBank/DDBJ whole genome shotgun (WGS) entry which is preliminary data.</text>
</comment>
<dbReference type="OrthoDB" id="1496068at2"/>
<evidence type="ECO:0000313" key="3">
    <source>
        <dbReference type="Proteomes" id="UP000310406"/>
    </source>
</evidence>